<protein>
    <recommendedName>
        <fullName evidence="3">DEAD/DEAH box helicase domain-containing protein</fullName>
    </recommendedName>
</protein>
<evidence type="ECO:0008006" key="3">
    <source>
        <dbReference type="Google" id="ProtNLM"/>
    </source>
</evidence>
<dbReference type="InterPro" id="IPR027417">
    <property type="entry name" value="P-loop_NTPase"/>
</dbReference>
<reference evidence="1" key="1">
    <citation type="journal article" date="2019" name="bioRxiv">
        <title>The Genome of the Zebra Mussel, Dreissena polymorpha: A Resource for Invasive Species Research.</title>
        <authorList>
            <person name="McCartney M.A."/>
            <person name="Auch B."/>
            <person name="Kono T."/>
            <person name="Mallez S."/>
            <person name="Zhang Y."/>
            <person name="Obille A."/>
            <person name="Becker A."/>
            <person name="Abrahante J.E."/>
            <person name="Garbe J."/>
            <person name="Badalamenti J.P."/>
            <person name="Herman A."/>
            <person name="Mangelson H."/>
            <person name="Liachko I."/>
            <person name="Sullivan S."/>
            <person name="Sone E.D."/>
            <person name="Koren S."/>
            <person name="Silverstein K.A.T."/>
            <person name="Beckman K.B."/>
            <person name="Gohl D.M."/>
        </authorList>
    </citation>
    <scope>NUCLEOTIDE SEQUENCE</scope>
    <source>
        <strain evidence="1">Duluth1</strain>
        <tissue evidence="1">Whole animal</tissue>
    </source>
</reference>
<dbReference type="AlphaFoldDB" id="A0A9D4MCF1"/>
<dbReference type="Gene3D" id="3.40.50.300">
    <property type="entry name" value="P-loop containing nucleotide triphosphate hydrolases"/>
    <property type="match status" value="1"/>
</dbReference>
<reference evidence="1" key="2">
    <citation type="submission" date="2020-11" db="EMBL/GenBank/DDBJ databases">
        <authorList>
            <person name="McCartney M.A."/>
            <person name="Auch B."/>
            <person name="Kono T."/>
            <person name="Mallez S."/>
            <person name="Becker A."/>
            <person name="Gohl D.M."/>
            <person name="Silverstein K.A.T."/>
            <person name="Koren S."/>
            <person name="Bechman K.B."/>
            <person name="Herman A."/>
            <person name="Abrahante J.E."/>
            <person name="Garbe J."/>
        </authorList>
    </citation>
    <scope>NUCLEOTIDE SEQUENCE</scope>
    <source>
        <strain evidence="1">Duluth1</strain>
        <tissue evidence="1">Whole animal</tissue>
    </source>
</reference>
<sequence length="144" mass="16015">MGNSLYSVTYGSRKIDAFGIQSGFLGQFRHIGDRLSGVFGGRICLTPLGGRYYIENIVLTTTTMASFEHCVKVSLTKLKANIELKQQQLDVLQAVFDGKDTIAVLPTGFGKSLLFQMLPYLMAVRLQKFHFAITIDFINPFIPS</sequence>
<keyword evidence="2" id="KW-1185">Reference proteome</keyword>
<evidence type="ECO:0000313" key="2">
    <source>
        <dbReference type="Proteomes" id="UP000828390"/>
    </source>
</evidence>
<evidence type="ECO:0000313" key="1">
    <source>
        <dbReference type="EMBL" id="KAH3873144.1"/>
    </source>
</evidence>
<dbReference type="SUPFAM" id="SSF52540">
    <property type="entry name" value="P-loop containing nucleoside triphosphate hydrolases"/>
    <property type="match status" value="1"/>
</dbReference>
<name>A0A9D4MCF1_DREPO</name>
<organism evidence="1 2">
    <name type="scientific">Dreissena polymorpha</name>
    <name type="common">Zebra mussel</name>
    <name type="synonym">Mytilus polymorpha</name>
    <dbReference type="NCBI Taxonomy" id="45954"/>
    <lineage>
        <taxon>Eukaryota</taxon>
        <taxon>Metazoa</taxon>
        <taxon>Spiralia</taxon>
        <taxon>Lophotrochozoa</taxon>
        <taxon>Mollusca</taxon>
        <taxon>Bivalvia</taxon>
        <taxon>Autobranchia</taxon>
        <taxon>Heteroconchia</taxon>
        <taxon>Euheterodonta</taxon>
        <taxon>Imparidentia</taxon>
        <taxon>Neoheterodontei</taxon>
        <taxon>Myida</taxon>
        <taxon>Dreissenoidea</taxon>
        <taxon>Dreissenidae</taxon>
        <taxon>Dreissena</taxon>
    </lineage>
</organism>
<gene>
    <name evidence="1" type="ORF">DPMN_036371</name>
</gene>
<comment type="caution">
    <text evidence="1">The sequence shown here is derived from an EMBL/GenBank/DDBJ whole genome shotgun (WGS) entry which is preliminary data.</text>
</comment>
<accession>A0A9D4MCF1</accession>
<dbReference type="EMBL" id="JAIWYP010000002">
    <property type="protein sequence ID" value="KAH3873144.1"/>
    <property type="molecule type" value="Genomic_DNA"/>
</dbReference>
<dbReference type="Proteomes" id="UP000828390">
    <property type="component" value="Unassembled WGS sequence"/>
</dbReference>
<proteinExistence type="predicted"/>